<feature type="compositionally biased region" description="Acidic residues" evidence="4">
    <location>
        <begin position="207"/>
        <end position="221"/>
    </location>
</feature>
<feature type="compositionally biased region" description="Acidic residues" evidence="4">
    <location>
        <begin position="486"/>
        <end position="500"/>
    </location>
</feature>
<feature type="compositionally biased region" description="Basic and acidic residues" evidence="4">
    <location>
        <begin position="324"/>
        <end position="333"/>
    </location>
</feature>
<evidence type="ECO:0000256" key="1">
    <source>
        <dbReference type="ARBA" id="ARBA00023015"/>
    </source>
</evidence>
<evidence type="ECO:0000256" key="4">
    <source>
        <dbReference type="SAM" id="MobiDB-lite"/>
    </source>
</evidence>
<dbReference type="GO" id="GO:0006357">
    <property type="term" value="P:regulation of transcription by RNA polymerase II"/>
    <property type="evidence" value="ECO:0007669"/>
    <property type="project" value="TreeGrafter"/>
</dbReference>
<proteinExistence type="predicted"/>
<dbReference type="GO" id="GO:0005634">
    <property type="term" value="C:nucleus"/>
    <property type="evidence" value="ECO:0007669"/>
    <property type="project" value="TreeGrafter"/>
</dbReference>
<feature type="compositionally biased region" description="Polar residues" evidence="4">
    <location>
        <begin position="268"/>
        <end position="282"/>
    </location>
</feature>
<feature type="compositionally biased region" description="Low complexity" evidence="4">
    <location>
        <begin position="403"/>
        <end position="413"/>
    </location>
</feature>
<evidence type="ECO:0000313" key="7">
    <source>
        <dbReference type="RefSeq" id="XP_005750233.1"/>
    </source>
</evidence>
<dbReference type="GeneID" id="102214113"/>
<dbReference type="InterPro" id="IPR010919">
    <property type="entry name" value="SAND-like_dom_sf"/>
</dbReference>
<evidence type="ECO:0000256" key="2">
    <source>
        <dbReference type="ARBA" id="ARBA00023163"/>
    </source>
</evidence>
<accession>A0A9Y3VUU9</accession>
<keyword evidence="2" id="KW-0804">Transcription</keyword>
<dbReference type="Pfam" id="PF01342">
    <property type="entry name" value="SAND"/>
    <property type="match status" value="1"/>
</dbReference>
<organism evidence="6 7">
    <name type="scientific">Pundamilia nyererei</name>
    <dbReference type="NCBI Taxonomy" id="303518"/>
    <lineage>
        <taxon>Eukaryota</taxon>
        <taxon>Metazoa</taxon>
        <taxon>Chordata</taxon>
        <taxon>Craniata</taxon>
        <taxon>Vertebrata</taxon>
        <taxon>Euteleostomi</taxon>
        <taxon>Actinopterygii</taxon>
        <taxon>Neopterygii</taxon>
        <taxon>Teleostei</taxon>
        <taxon>Neoteleostei</taxon>
        <taxon>Acanthomorphata</taxon>
        <taxon>Ovalentaria</taxon>
        <taxon>Cichlomorphae</taxon>
        <taxon>Cichliformes</taxon>
        <taxon>Cichlidae</taxon>
        <taxon>African cichlids</taxon>
        <taxon>Pseudocrenilabrinae</taxon>
        <taxon>Haplochromini</taxon>
        <taxon>Pundamilia</taxon>
    </lineage>
</organism>
<feature type="compositionally biased region" description="Acidic residues" evidence="4">
    <location>
        <begin position="419"/>
        <end position="438"/>
    </location>
</feature>
<gene>
    <name evidence="7" type="primary">LOC102214113</name>
</gene>
<feature type="compositionally biased region" description="Acidic residues" evidence="4">
    <location>
        <begin position="177"/>
        <end position="200"/>
    </location>
</feature>
<feature type="domain" description="SAND" evidence="5">
    <location>
        <begin position="45"/>
        <end position="111"/>
    </location>
</feature>
<dbReference type="AlphaFoldDB" id="A0A9Y3VUU9"/>
<keyword evidence="1" id="KW-0805">Transcription regulation</keyword>
<feature type="compositionally biased region" description="Basic and acidic residues" evidence="4">
    <location>
        <begin position="252"/>
        <end position="265"/>
    </location>
</feature>
<feature type="region of interest" description="Disordered" evidence="4">
    <location>
        <begin position="115"/>
        <end position="300"/>
    </location>
</feature>
<dbReference type="RefSeq" id="XP_005750233.1">
    <property type="nucleotide sequence ID" value="XM_005750176.1"/>
</dbReference>
<feature type="compositionally biased region" description="Acidic residues" evidence="4">
    <location>
        <begin position="456"/>
        <end position="479"/>
    </location>
</feature>
<dbReference type="PANTHER" id="PTHR10417:SF9">
    <property type="entry name" value="SP140 NUCLEAR BODY PROTEIN"/>
    <property type="match status" value="1"/>
</dbReference>
<feature type="compositionally biased region" description="Acidic residues" evidence="4">
    <location>
        <begin position="140"/>
        <end position="159"/>
    </location>
</feature>
<dbReference type="GO" id="GO:0046872">
    <property type="term" value="F:metal ion binding"/>
    <property type="evidence" value="ECO:0007669"/>
    <property type="project" value="UniProtKB-KW"/>
</dbReference>
<feature type="region of interest" description="Disordered" evidence="4">
    <location>
        <begin position="320"/>
        <end position="528"/>
    </location>
</feature>
<dbReference type="SUPFAM" id="SSF63763">
    <property type="entry name" value="SAND domain-like"/>
    <property type="match status" value="1"/>
</dbReference>
<evidence type="ECO:0000259" key="5">
    <source>
        <dbReference type="PROSITE" id="PS50864"/>
    </source>
</evidence>
<protein>
    <submittedName>
        <fullName evidence="7">Glutamic acid-rich protein-like</fullName>
    </submittedName>
</protein>
<keyword evidence="3" id="KW-0539">Nucleus</keyword>
<dbReference type="InterPro" id="IPR000770">
    <property type="entry name" value="SAND_dom"/>
</dbReference>
<dbReference type="SMART" id="SM00258">
    <property type="entry name" value="SAND"/>
    <property type="match status" value="1"/>
</dbReference>
<dbReference type="PANTHER" id="PTHR10417">
    <property type="entry name" value="GLUCOCORTICOID MODULATORY ELEMENT-BINDING PROTEIN"/>
    <property type="match status" value="1"/>
</dbReference>
<evidence type="ECO:0000256" key="3">
    <source>
        <dbReference type="ARBA" id="ARBA00023242"/>
    </source>
</evidence>
<keyword evidence="6" id="KW-1185">Reference proteome</keyword>
<dbReference type="Proteomes" id="UP000695023">
    <property type="component" value="Unplaced"/>
</dbReference>
<reference evidence="7" key="1">
    <citation type="submission" date="2025-08" db="UniProtKB">
        <authorList>
            <consortium name="RefSeq"/>
        </authorList>
    </citation>
    <scope>IDENTIFICATION</scope>
</reference>
<evidence type="ECO:0000313" key="6">
    <source>
        <dbReference type="Proteomes" id="UP000695023"/>
    </source>
</evidence>
<dbReference type="PROSITE" id="PS50864">
    <property type="entry name" value="SAND"/>
    <property type="match status" value="1"/>
</dbReference>
<dbReference type="GO" id="GO:0000978">
    <property type="term" value="F:RNA polymerase II cis-regulatory region sequence-specific DNA binding"/>
    <property type="evidence" value="ECO:0007669"/>
    <property type="project" value="TreeGrafter"/>
</dbReference>
<sequence length="528" mass="59822">MDKSLESLLPGFPWEKYEKPKRKKGIILKKKRFADDKNENNLWCVKCGTKKGILNKEKMRKGEACIYRKGFFYTPSKFEKLAGKESSRKWKSSIYHKGKTLRYWIKKGDLTTTGYRQKKRKRQSSDLESQDLLTEPKDHDEDEDDDGEEDDDDMDEDNEPDTKKNEDEDATPIYISSEEEESEEDLDEDEDEDMDEDDVGDDQRSTEEDEDEEDDNDEEETVPAVPSNHTDSSSTKDRVTSAIPTPGKHALQMKEKTRHRPDMPRSEVSGNNRDVATNTAIKQLNVKQEPKEKLKKTTTSTILTPVKPALKIEVKGVVNSLPEKTGHHPEIPRSKVSGNNRDVVKNTAIKQQNVKKEPEDKLSPSCEPLAVSDQQEHKAVHCSGHKVADLQSMWPEGGADITEAPSPGPSASSEPKDHDEDEDDDGEEDDDDMDEDNEPDTKKNEDEDATPIYISSEEEESEEDLDEDEDEDMDEDDVGDDQRSTEEDEDEEDDNDEEETVPAVPSNHTDSSSTKGDISNIFPIGMFG</sequence>
<dbReference type="Gene3D" id="3.10.390.10">
    <property type="entry name" value="SAND domain-like"/>
    <property type="match status" value="1"/>
</dbReference>
<feature type="compositionally biased region" description="Polar residues" evidence="4">
    <location>
        <begin position="506"/>
        <end position="517"/>
    </location>
</feature>
<name>A0A9Y3VUU9_9CICH</name>